<evidence type="ECO:0000313" key="1">
    <source>
        <dbReference type="EMBL" id="SVC38167.1"/>
    </source>
</evidence>
<dbReference type="EMBL" id="UINC01088172">
    <property type="protein sequence ID" value="SVC38167.1"/>
    <property type="molecule type" value="Genomic_DNA"/>
</dbReference>
<reference evidence="1" key="1">
    <citation type="submission" date="2018-05" db="EMBL/GenBank/DDBJ databases">
        <authorList>
            <person name="Lanie J.A."/>
            <person name="Ng W.-L."/>
            <person name="Kazmierczak K.M."/>
            <person name="Andrzejewski T.M."/>
            <person name="Davidsen T.M."/>
            <person name="Wayne K.J."/>
            <person name="Tettelin H."/>
            <person name="Glass J.I."/>
            <person name="Rusch D."/>
            <person name="Podicherti R."/>
            <person name="Tsui H.-C.T."/>
            <person name="Winkler M.E."/>
        </authorList>
    </citation>
    <scope>NUCLEOTIDE SEQUENCE</scope>
</reference>
<dbReference type="AlphaFoldDB" id="A0A382LS83"/>
<gene>
    <name evidence="1" type="ORF">METZ01_LOCUS291021</name>
</gene>
<sequence length="68" mass="7603">PSAFWKKMGKEERSNSFFSLELENYVYNLGGHCGAVPKDLVFSHFHNICTGCFCLFARGMASPGACRH</sequence>
<accession>A0A382LS83</accession>
<organism evidence="1">
    <name type="scientific">marine metagenome</name>
    <dbReference type="NCBI Taxonomy" id="408172"/>
    <lineage>
        <taxon>unclassified sequences</taxon>
        <taxon>metagenomes</taxon>
        <taxon>ecological metagenomes</taxon>
    </lineage>
</organism>
<feature type="non-terminal residue" evidence="1">
    <location>
        <position position="1"/>
    </location>
</feature>
<proteinExistence type="predicted"/>
<protein>
    <submittedName>
        <fullName evidence="1">Uncharacterized protein</fullName>
    </submittedName>
</protein>
<name>A0A382LS83_9ZZZZ</name>